<keyword evidence="2" id="KW-0808">Transferase</keyword>
<dbReference type="InterPro" id="IPR029063">
    <property type="entry name" value="SAM-dependent_MTases_sf"/>
</dbReference>
<sequence length="213" mass="23729">MNAHAKTAPFEAHLDVYEQWFEENRFAYLSEIEAIRKVWPSQGRTIEIGIGSGLFALPLGIAEGIDPSPAMRAKAIQRGLNVTEAVAEKLPYRDSSIDAALMVTTICFVNDPLETFHETARVLKPGGVLVVAFVDRNSPIGQSYLQHQDKSLFYKEATFFCTQEITSLLHQTGFFISAIYQTIFTDIKILQTVEIPRTGSGEGSFIVIRAEKQ</sequence>
<keyword evidence="3" id="KW-1185">Reference proteome</keyword>
<dbReference type="Pfam" id="PF08241">
    <property type="entry name" value="Methyltransf_11"/>
    <property type="match status" value="1"/>
</dbReference>
<dbReference type="RefSeq" id="WP_183411988.1">
    <property type="nucleotide sequence ID" value="NZ_JACHYB010000001.1"/>
</dbReference>
<dbReference type="AlphaFoldDB" id="A0A7W5DNV1"/>
<accession>A0A7W5DNV1</accession>
<dbReference type="PANTHER" id="PTHR42912">
    <property type="entry name" value="METHYLTRANSFERASE"/>
    <property type="match status" value="1"/>
</dbReference>
<reference evidence="2 3" key="1">
    <citation type="submission" date="2020-08" db="EMBL/GenBank/DDBJ databases">
        <title>Genomic Encyclopedia of Type Strains, Phase IV (KMG-IV): sequencing the most valuable type-strain genomes for metagenomic binning, comparative biology and taxonomic classification.</title>
        <authorList>
            <person name="Goeker M."/>
        </authorList>
    </citation>
    <scope>NUCLEOTIDE SEQUENCE [LARGE SCALE GENOMIC DNA]</scope>
    <source>
        <strain evidence="2 3">DSM 27471</strain>
    </source>
</reference>
<comment type="caution">
    <text evidence="2">The sequence shown here is derived from an EMBL/GenBank/DDBJ whole genome shotgun (WGS) entry which is preliminary data.</text>
</comment>
<keyword evidence="2" id="KW-0830">Ubiquinone</keyword>
<dbReference type="InterPro" id="IPR013216">
    <property type="entry name" value="Methyltransf_11"/>
</dbReference>
<dbReference type="EMBL" id="JACHYB010000001">
    <property type="protein sequence ID" value="MBB3186060.1"/>
    <property type="molecule type" value="Genomic_DNA"/>
</dbReference>
<dbReference type="CDD" id="cd02440">
    <property type="entry name" value="AdoMet_MTases"/>
    <property type="match status" value="1"/>
</dbReference>
<gene>
    <name evidence="2" type="ORF">FHX64_000223</name>
</gene>
<dbReference type="GO" id="GO:0032259">
    <property type="term" value="P:methylation"/>
    <property type="evidence" value="ECO:0007669"/>
    <property type="project" value="UniProtKB-KW"/>
</dbReference>
<evidence type="ECO:0000313" key="3">
    <source>
        <dbReference type="Proteomes" id="UP000544222"/>
    </source>
</evidence>
<evidence type="ECO:0000313" key="2">
    <source>
        <dbReference type="EMBL" id="MBB3186060.1"/>
    </source>
</evidence>
<name>A0A7W5DNV1_9PORP</name>
<dbReference type="SUPFAM" id="SSF53335">
    <property type="entry name" value="S-adenosyl-L-methionine-dependent methyltransferases"/>
    <property type="match status" value="1"/>
</dbReference>
<dbReference type="GO" id="GO:0008757">
    <property type="term" value="F:S-adenosylmethionine-dependent methyltransferase activity"/>
    <property type="evidence" value="ECO:0007669"/>
    <property type="project" value="InterPro"/>
</dbReference>
<dbReference type="Proteomes" id="UP000544222">
    <property type="component" value="Unassembled WGS sequence"/>
</dbReference>
<protein>
    <submittedName>
        <fullName evidence="2">Ubiquinone/menaquinone biosynthesis C-methylase UbiE</fullName>
    </submittedName>
</protein>
<proteinExistence type="predicted"/>
<dbReference type="PANTHER" id="PTHR42912:SF80">
    <property type="entry name" value="METHYLTRANSFERASE DOMAIN-CONTAINING PROTEIN"/>
    <property type="match status" value="1"/>
</dbReference>
<keyword evidence="2" id="KW-0489">Methyltransferase</keyword>
<dbReference type="Gene3D" id="3.40.50.150">
    <property type="entry name" value="Vaccinia Virus protein VP39"/>
    <property type="match status" value="1"/>
</dbReference>
<evidence type="ECO:0000259" key="1">
    <source>
        <dbReference type="Pfam" id="PF08241"/>
    </source>
</evidence>
<dbReference type="InterPro" id="IPR050508">
    <property type="entry name" value="Methyltransf_Superfamily"/>
</dbReference>
<feature type="domain" description="Methyltransferase type 11" evidence="1">
    <location>
        <begin position="47"/>
        <end position="131"/>
    </location>
</feature>
<organism evidence="2 3">
    <name type="scientific">Microbacter margulisiae</name>
    <dbReference type="NCBI Taxonomy" id="1350067"/>
    <lineage>
        <taxon>Bacteria</taxon>
        <taxon>Pseudomonadati</taxon>
        <taxon>Bacteroidota</taxon>
        <taxon>Bacteroidia</taxon>
        <taxon>Bacteroidales</taxon>
        <taxon>Porphyromonadaceae</taxon>
        <taxon>Microbacter</taxon>
    </lineage>
</organism>